<dbReference type="EMBL" id="CP023482">
    <property type="protein sequence ID" value="ATH95880.1"/>
    <property type="molecule type" value="Genomic_DNA"/>
</dbReference>
<sequence length="84" mass="9735">MVNRDLLEKRAELTTIAKRLGANRRELRRIYTDISSTKRPLFTALTIDERTAIASELLIIDKHLGYIFQDLRGLLAELPERFPP</sequence>
<dbReference type="RefSeq" id="WP_096882430.1">
    <property type="nucleotide sequence ID" value="NZ_CP023482.1"/>
</dbReference>
<evidence type="ECO:0000313" key="2">
    <source>
        <dbReference type="Proteomes" id="UP000815698"/>
    </source>
</evidence>
<evidence type="ECO:0000313" key="1">
    <source>
        <dbReference type="EMBL" id="ATH95880.1"/>
    </source>
</evidence>
<gene>
    <name evidence="1" type="ORF">COP05_01305</name>
</gene>
<dbReference type="Proteomes" id="UP000815698">
    <property type="component" value="Chromosome"/>
</dbReference>
<reference evidence="1 2" key="1">
    <citation type="journal article" date="2016" name="Int. J. Syst. Evol. Microbiol.">
        <title>Dermabacter jinjuensis sp. nov., a novel species of the genus Dermabacter isolated from a clinical specimen.</title>
        <authorList>
            <person name="Park Y.K."/>
            <person name="Lee K.M."/>
            <person name="Lee W.K."/>
            <person name="Cho M.J."/>
            <person name="Lee H.S."/>
            <person name="Cho Y.G."/>
            <person name="Lee Y.C."/>
            <person name="Lee W.K."/>
            <person name="Seong W.K."/>
            <person name="Hwang K.J."/>
        </authorList>
    </citation>
    <scope>NUCLEOTIDE SEQUENCE [LARGE SCALE GENOMIC DNA]</scope>
    <source>
        <strain evidence="1 2">32T</strain>
    </source>
</reference>
<proteinExistence type="predicted"/>
<protein>
    <submittedName>
        <fullName evidence="1">Uncharacterized protein</fullName>
    </submittedName>
</protein>
<keyword evidence="2" id="KW-1185">Reference proteome</keyword>
<accession>A0ABM6PKF6</accession>
<organism evidence="1 2">
    <name type="scientific">Dermabacter jinjuensis</name>
    <dbReference type="NCBI Taxonomy" id="1667168"/>
    <lineage>
        <taxon>Bacteria</taxon>
        <taxon>Bacillati</taxon>
        <taxon>Actinomycetota</taxon>
        <taxon>Actinomycetes</taxon>
        <taxon>Micrococcales</taxon>
        <taxon>Dermabacteraceae</taxon>
        <taxon>Dermabacter</taxon>
    </lineage>
</organism>
<name>A0ABM6PKF6_9MICO</name>